<dbReference type="EMBL" id="QFXE01000013">
    <property type="protein sequence ID" value="RDH85448.1"/>
    <property type="molecule type" value="Genomic_DNA"/>
</dbReference>
<comment type="caution">
    <text evidence="1">The sequence shown here is derived from an EMBL/GenBank/DDBJ whole genome shotgun (WGS) entry which is preliminary data.</text>
</comment>
<evidence type="ECO:0000313" key="2">
    <source>
        <dbReference type="Proteomes" id="UP000254771"/>
    </source>
</evidence>
<keyword evidence="2" id="KW-1185">Reference proteome</keyword>
<reference evidence="1 2" key="1">
    <citation type="journal article" date="2018" name="ISME J.">
        <title>Endosymbiont genomes yield clues of tubeworm success.</title>
        <authorList>
            <person name="Li Y."/>
            <person name="Liles M.R."/>
            <person name="Halanych K.M."/>
        </authorList>
    </citation>
    <scope>NUCLEOTIDE SEQUENCE [LARGE SCALE GENOMIC DNA]</scope>
    <source>
        <strain evidence="1">A1462</strain>
    </source>
</reference>
<name>A0A370DKL6_9GAMM</name>
<dbReference type="Proteomes" id="UP000254771">
    <property type="component" value="Unassembled WGS sequence"/>
</dbReference>
<sequence>MFLIFSCLNFQLDRLLFVKSAYILGHFVIFQKPIGVMRVKLAGFSLEKAILNLGRGEQTANGLQKNTSFY</sequence>
<organism evidence="1 2">
    <name type="scientific">endosymbiont of Escarpia spicata</name>
    <dbReference type="NCBI Taxonomy" id="2200908"/>
    <lineage>
        <taxon>Bacteria</taxon>
        <taxon>Pseudomonadati</taxon>
        <taxon>Pseudomonadota</taxon>
        <taxon>Gammaproteobacteria</taxon>
        <taxon>sulfur-oxidizing symbionts</taxon>
    </lineage>
</organism>
<accession>A0A370DKL6</accession>
<proteinExistence type="predicted"/>
<dbReference type="AlphaFoldDB" id="A0A370DKL6"/>
<evidence type="ECO:0000313" key="1">
    <source>
        <dbReference type="EMBL" id="RDH85448.1"/>
    </source>
</evidence>
<gene>
    <name evidence="1" type="ORF">DIZ78_10930</name>
</gene>
<protein>
    <submittedName>
        <fullName evidence="1">Uncharacterized protein</fullName>
    </submittedName>
</protein>